<keyword evidence="7 17" id="KW-1133">Transmembrane helix</keyword>
<feature type="transmembrane region" description="Helical" evidence="17">
    <location>
        <begin position="419"/>
        <end position="440"/>
    </location>
</feature>
<evidence type="ECO:0000256" key="9">
    <source>
        <dbReference type="ARBA" id="ARBA00023065"/>
    </source>
</evidence>
<feature type="transmembrane region" description="Helical" evidence="17">
    <location>
        <begin position="248"/>
        <end position="265"/>
    </location>
</feature>
<sequence>MENRRQEHLQSLDCVLQWPPPPTTTTIEDNNNQRTLRQPSLDQRAKNALNLENGSSNGSTTNEESNLTSTKDGRGQWSSSFEFLLSCISMSVGLGNVWRFPYIAYENGGGAFLIPYLLLLFVVGRPIYYLELIVGQFSGRGPIKMWKCVPALKGIGYAQLFSVSYVAIFYNYLMGISIFYLVASFSSVLPWTICNDQWILSDNDYLPIDGENFCSTNVTKYRNQTWPELYYKRTVLNMSTGLTDINTISWKLVLCLLTSWILVYLSIVKGVTSLGKVAYFTAIFPYVVLLSLLAVSLTQDGAIEGIAFFFTPKFEKLLDPIVWYRAVEQSFFSLAICFGSLVMYSSYNNFSNNVNRDCIIISVLDTVTSLLAGCVIFAVLGSMAHENGETIEDVVRGGPGLAFIAYPEGLSKIKFLPQLWSALFFVMLFTLGIGSSVGMIETILTCAKDQFESLHRHKGKTAFVFCSIYFLFGLPLTTDAGSYIMSLLDNYGVGTAAFLYGILEVTGIVWIYGLRNFCQDIQFMFGSPVSIIWKTMWLFFTPTILIVIFIYGNILIFTNDDKAGSNGIPSWGTGIGWALAGIALIQIPLWFLIELFRQKGSTLSKKFVQVFKATDDYGPVDRKIFDEWVQWKMDIENNSKSRIVYNQTDFRNEYHQTNKSSLYTVPTLSVLSANKCGSDNLGFVPDDNSQMNSFRSYSQHLDGSFRKPRLLSSRKFHDNY</sequence>
<accession>A0A9Q0RJV6</accession>
<evidence type="ECO:0000256" key="15">
    <source>
        <dbReference type="RuleBase" id="RU003732"/>
    </source>
</evidence>
<feature type="binding site" evidence="14">
    <location>
        <position position="92"/>
    </location>
    <ligand>
        <name>Na(+)</name>
        <dbReference type="ChEBI" id="CHEBI:29101"/>
        <label>1</label>
    </ligand>
</feature>
<keyword evidence="10 17" id="KW-0472">Membrane</keyword>
<evidence type="ECO:0000256" key="1">
    <source>
        <dbReference type="ARBA" id="ARBA00004141"/>
    </source>
</evidence>
<dbReference type="GO" id="GO:0015179">
    <property type="term" value="F:L-amino acid transmembrane transporter activity"/>
    <property type="evidence" value="ECO:0007669"/>
    <property type="project" value="TreeGrafter"/>
</dbReference>
<feature type="transmembrane region" description="Helical" evidence="17">
    <location>
        <begin position="155"/>
        <end position="182"/>
    </location>
</feature>
<dbReference type="PROSITE" id="PS50267">
    <property type="entry name" value="NA_NEUROTRAN_SYMP_3"/>
    <property type="match status" value="1"/>
</dbReference>
<keyword evidence="5 15" id="KW-0769">Symport</keyword>
<evidence type="ECO:0000256" key="17">
    <source>
        <dbReference type="SAM" id="Phobius"/>
    </source>
</evidence>
<keyword evidence="19" id="KW-1185">Reference proteome</keyword>
<evidence type="ECO:0000256" key="5">
    <source>
        <dbReference type="ARBA" id="ARBA00022847"/>
    </source>
</evidence>
<dbReference type="GO" id="GO:0046872">
    <property type="term" value="F:metal ion binding"/>
    <property type="evidence" value="ECO:0007669"/>
    <property type="project" value="UniProtKB-KW"/>
</dbReference>
<keyword evidence="9" id="KW-0406">Ion transport</keyword>
<evidence type="ECO:0000256" key="12">
    <source>
        <dbReference type="ARBA" id="ARBA00023201"/>
    </source>
</evidence>
<dbReference type="Pfam" id="PF00209">
    <property type="entry name" value="SNF"/>
    <property type="match status" value="1"/>
</dbReference>
<dbReference type="OMA" id="DYQMFLR"/>
<evidence type="ECO:0000256" key="14">
    <source>
        <dbReference type="PIRSR" id="PIRSR600175-1"/>
    </source>
</evidence>
<dbReference type="PANTHER" id="PTHR11616:SF321">
    <property type="entry name" value="SODIUM-DEPENDENT NUTRIENT AMINO ACID TRANSPORTER 1-RELATED"/>
    <property type="match status" value="1"/>
</dbReference>
<feature type="binding site" evidence="14">
    <location>
        <position position="431"/>
    </location>
    <ligand>
        <name>Na(+)</name>
        <dbReference type="ChEBI" id="CHEBI:29101"/>
        <label>1</label>
    </ligand>
</feature>
<keyword evidence="6" id="KW-0029">Amino-acid transport</keyword>
<keyword evidence="3 15" id="KW-0813">Transport</keyword>
<feature type="region of interest" description="Disordered" evidence="16">
    <location>
        <begin position="1"/>
        <end position="35"/>
    </location>
</feature>
<comment type="similarity">
    <text evidence="2 15">Belongs to the sodium:neurotransmitter symporter (SNF) (TC 2.A.22) family.</text>
</comment>
<dbReference type="AlphaFoldDB" id="A0A9Q0RJV6"/>
<feature type="transmembrane region" description="Helical" evidence="17">
    <location>
        <begin position="112"/>
        <end position="134"/>
    </location>
</feature>
<feature type="transmembrane region" description="Helical" evidence="17">
    <location>
        <begin position="461"/>
        <end position="485"/>
    </location>
</feature>
<evidence type="ECO:0000256" key="2">
    <source>
        <dbReference type="ARBA" id="ARBA00006459"/>
    </source>
</evidence>
<dbReference type="PROSITE" id="PS00610">
    <property type="entry name" value="NA_NEUROTRAN_SYMP_1"/>
    <property type="match status" value="1"/>
</dbReference>
<feature type="binding site" evidence="14">
    <location>
        <position position="333"/>
    </location>
    <ligand>
        <name>Na(+)</name>
        <dbReference type="ChEBI" id="CHEBI:29101"/>
        <label>1</label>
    </ligand>
</feature>
<comment type="subcellular location">
    <subcellularLocation>
        <location evidence="1">Membrane</location>
        <topology evidence="1">Multi-pass membrane protein</topology>
    </subcellularLocation>
</comment>
<feature type="binding site" evidence="14">
    <location>
        <position position="435"/>
    </location>
    <ligand>
        <name>Na(+)</name>
        <dbReference type="ChEBI" id="CHEBI:29101"/>
        <label>1</label>
    </ligand>
</feature>
<evidence type="ECO:0000256" key="6">
    <source>
        <dbReference type="ARBA" id="ARBA00022970"/>
    </source>
</evidence>
<dbReference type="Proteomes" id="UP001142055">
    <property type="component" value="Chromosome 3"/>
</dbReference>
<protein>
    <recommendedName>
        <fullName evidence="15">Transporter</fullName>
    </recommendedName>
</protein>
<evidence type="ECO:0000256" key="10">
    <source>
        <dbReference type="ARBA" id="ARBA00023136"/>
    </source>
</evidence>
<evidence type="ECO:0000256" key="7">
    <source>
        <dbReference type="ARBA" id="ARBA00022989"/>
    </source>
</evidence>
<dbReference type="EMBL" id="JAPWDV010000003">
    <property type="protein sequence ID" value="KAJ6218453.1"/>
    <property type="molecule type" value="Genomic_DNA"/>
</dbReference>
<feature type="transmembrane region" description="Helical" evidence="17">
    <location>
        <begin position="330"/>
        <end position="347"/>
    </location>
</feature>
<organism evidence="18 19">
    <name type="scientific">Blomia tropicalis</name>
    <name type="common">Mite</name>
    <dbReference type="NCBI Taxonomy" id="40697"/>
    <lineage>
        <taxon>Eukaryota</taxon>
        <taxon>Metazoa</taxon>
        <taxon>Ecdysozoa</taxon>
        <taxon>Arthropoda</taxon>
        <taxon>Chelicerata</taxon>
        <taxon>Arachnida</taxon>
        <taxon>Acari</taxon>
        <taxon>Acariformes</taxon>
        <taxon>Sarcoptiformes</taxon>
        <taxon>Astigmata</taxon>
        <taxon>Glycyphagoidea</taxon>
        <taxon>Echimyopodidae</taxon>
        <taxon>Blomia</taxon>
    </lineage>
</organism>
<dbReference type="OrthoDB" id="6581954at2759"/>
<feature type="transmembrane region" description="Helical" evidence="17">
    <location>
        <begin position="277"/>
        <end position="310"/>
    </location>
</feature>
<feature type="transmembrane region" description="Helical" evidence="17">
    <location>
        <begin position="81"/>
        <end position="100"/>
    </location>
</feature>
<evidence type="ECO:0000256" key="8">
    <source>
        <dbReference type="ARBA" id="ARBA00023053"/>
    </source>
</evidence>
<name>A0A9Q0RJV6_BLOTA</name>
<dbReference type="InterPro" id="IPR000175">
    <property type="entry name" value="Na/ntran_symport"/>
</dbReference>
<dbReference type="PRINTS" id="PR00176">
    <property type="entry name" value="NANEUSMPORT"/>
</dbReference>
<reference evidence="18" key="1">
    <citation type="submission" date="2022-12" db="EMBL/GenBank/DDBJ databases">
        <title>Genome assemblies of Blomia tropicalis.</title>
        <authorList>
            <person name="Cui Y."/>
        </authorList>
    </citation>
    <scope>NUCLEOTIDE SEQUENCE</scope>
    <source>
        <tissue evidence="18">Adult mites</tissue>
    </source>
</reference>
<feature type="transmembrane region" description="Helical" evidence="17">
    <location>
        <begin position="577"/>
        <end position="596"/>
    </location>
</feature>
<feature type="transmembrane region" description="Helical" evidence="17">
    <location>
        <begin position="359"/>
        <end position="380"/>
    </location>
</feature>
<dbReference type="SUPFAM" id="SSF161070">
    <property type="entry name" value="SNF-like"/>
    <property type="match status" value="1"/>
</dbReference>
<keyword evidence="8 14" id="KW-0915">Sodium</keyword>
<dbReference type="GO" id="GO:0089718">
    <property type="term" value="P:amino acid import across plasma membrane"/>
    <property type="evidence" value="ECO:0007669"/>
    <property type="project" value="TreeGrafter"/>
</dbReference>
<evidence type="ECO:0000313" key="19">
    <source>
        <dbReference type="Proteomes" id="UP001142055"/>
    </source>
</evidence>
<keyword evidence="4 15" id="KW-0812">Transmembrane</keyword>
<evidence type="ECO:0000256" key="4">
    <source>
        <dbReference type="ARBA" id="ARBA00022692"/>
    </source>
</evidence>
<evidence type="ECO:0000256" key="3">
    <source>
        <dbReference type="ARBA" id="ARBA00022448"/>
    </source>
</evidence>
<feature type="compositionally biased region" description="Basic and acidic residues" evidence="16">
    <location>
        <begin position="1"/>
        <end position="10"/>
    </location>
</feature>
<feature type="transmembrane region" description="Helical" evidence="17">
    <location>
        <begin position="535"/>
        <end position="557"/>
    </location>
</feature>
<evidence type="ECO:0000313" key="18">
    <source>
        <dbReference type="EMBL" id="KAJ6218453.1"/>
    </source>
</evidence>
<feature type="binding site" evidence="14">
    <location>
        <position position="96"/>
    </location>
    <ligand>
        <name>Na(+)</name>
        <dbReference type="ChEBI" id="CHEBI:29101"/>
        <label>1</label>
    </ligand>
</feature>
<dbReference type="GO" id="GO:0005886">
    <property type="term" value="C:plasma membrane"/>
    <property type="evidence" value="ECO:0007669"/>
    <property type="project" value="TreeGrafter"/>
</dbReference>
<keyword evidence="12" id="KW-0739">Sodium transport</keyword>
<dbReference type="PANTHER" id="PTHR11616">
    <property type="entry name" value="SODIUM/CHLORIDE DEPENDENT TRANSPORTER"/>
    <property type="match status" value="1"/>
</dbReference>
<feature type="compositionally biased region" description="Polar residues" evidence="16">
    <location>
        <begin position="24"/>
        <end position="35"/>
    </location>
</feature>
<evidence type="ECO:0000256" key="11">
    <source>
        <dbReference type="ARBA" id="ARBA00023180"/>
    </source>
</evidence>
<evidence type="ECO:0000256" key="13">
    <source>
        <dbReference type="ARBA" id="ARBA00037785"/>
    </source>
</evidence>
<gene>
    <name evidence="18" type="ORF">RDWZM_009610</name>
</gene>
<evidence type="ECO:0000256" key="16">
    <source>
        <dbReference type="SAM" id="MobiDB-lite"/>
    </source>
</evidence>
<feature type="transmembrane region" description="Helical" evidence="17">
    <location>
        <begin position="491"/>
        <end position="514"/>
    </location>
</feature>
<keyword evidence="11" id="KW-0325">Glycoprotein</keyword>
<comment type="function">
    <text evidence="13">Unusual broad substrate spectrum amino acid:sodium cotransporter that promotes absorption of the D isomers of essential amino acids. Neutral amino acids are the preferred substrates, especially methionine and phenylalanine.</text>
</comment>
<comment type="caution">
    <text evidence="18">The sequence shown here is derived from an EMBL/GenBank/DDBJ whole genome shotgun (WGS) entry which is preliminary data.</text>
</comment>
<proteinExistence type="inferred from homology"/>
<dbReference type="InterPro" id="IPR037272">
    <property type="entry name" value="SNS_sf"/>
</dbReference>
<dbReference type="GO" id="GO:0005283">
    <property type="term" value="F:amino acid:sodium symporter activity"/>
    <property type="evidence" value="ECO:0007669"/>
    <property type="project" value="TreeGrafter"/>
</dbReference>
<keyword evidence="14" id="KW-0479">Metal-binding</keyword>
<feature type="compositionally biased region" description="Low complexity" evidence="16">
    <location>
        <begin position="50"/>
        <end position="70"/>
    </location>
</feature>
<feature type="region of interest" description="Disordered" evidence="16">
    <location>
        <begin position="50"/>
        <end position="74"/>
    </location>
</feature>